<evidence type="ECO:0000313" key="12">
    <source>
        <dbReference type="Proteomes" id="UP001321473"/>
    </source>
</evidence>
<evidence type="ECO:0000256" key="2">
    <source>
        <dbReference type="ARBA" id="ARBA00008661"/>
    </source>
</evidence>
<organism evidence="11 12">
    <name type="scientific">Amblyomma americanum</name>
    <name type="common">Lone star tick</name>
    <dbReference type="NCBI Taxonomy" id="6943"/>
    <lineage>
        <taxon>Eukaryota</taxon>
        <taxon>Metazoa</taxon>
        <taxon>Ecdysozoa</taxon>
        <taxon>Arthropoda</taxon>
        <taxon>Chelicerata</taxon>
        <taxon>Arachnida</taxon>
        <taxon>Acari</taxon>
        <taxon>Parasitiformes</taxon>
        <taxon>Ixodida</taxon>
        <taxon>Ixodoidea</taxon>
        <taxon>Ixodidae</taxon>
        <taxon>Amblyomminae</taxon>
        <taxon>Amblyomma</taxon>
    </lineage>
</organism>
<comment type="caution">
    <text evidence="11">The sequence shown here is derived from an EMBL/GenBank/DDBJ whole genome shotgun (WGS) entry which is preliminary data.</text>
</comment>
<dbReference type="InterPro" id="IPR002659">
    <property type="entry name" value="Glyco_trans_31"/>
</dbReference>
<dbReference type="GO" id="GO:0016758">
    <property type="term" value="F:hexosyltransferase activity"/>
    <property type="evidence" value="ECO:0007669"/>
    <property type="project" value="InterPro"/>
</dbReference>
<keyword evidence="4" id="KW-0808">Transferase</keyword>
<sequence>MRWHVRQRDIIPHVVGARPFLMLPPAACPRYLAIVVCSALSHFEARATVRDTWGRDAAAKNVSVLFIVGKPEDKPSGRAIGESLKNESARYRDVIQADFRDSYRNLTLKTVLLLKWAYVHCSRTRFIFKADDDVFVNVENLLNFLKTIVRGTECARREEFQPNWFFRIFCVKFASKNHPDTVSVACSVRAPAANRICRLLTPVAQPSGRVLQERVANESARYGDVIQAAFRDSYRNLTLKTVFLLKWAYMHCSSTRFVMKADDDVFVNVNNLLRFLRAHSNSERRAR</sequence>
<evidence type="ECO:0000256" key="6">
    <source>
        <dbReference type="ARBA" id="ARBA00022968"/>
    </source>
</evidence>
<keyword evidence="5" id="KW-0812">Transmembrane</keyword>
<dbReference type="EC" id="2.4.1.-" evidence="10"/>
<keyword evidence="9" id="KW-0472">Membrane</keyword>
<dbReference type="Pfam" id="PF01762">
    <property type="entry name" value="Galactosyl_T"/>
    <property type="match status" value="2"/>
</dbReference>
<evidence type="ECO:0000256" key="10">
    <source>
        <dbReference type="RuleBase" id="RU363063"/>
    </source>
</evidence>
<evidence type="ECO:0000256" key="4">
    <source>
        <dbReference type="ARBA" id="ARBA00022679"/>
    </source>
</evidence>
<evidence type="ECO:0000256" key="5">
    <source>
        <dbReference type="ARBA" id="ARBA00022692"/>
    </source>
</evidence>
<comment type="subcellular location">
    <subcellularLocation>
        <location evidence="1 10">Golgi apparatus membrane</location>
        <topology evidence="1 10">Single-pass type II membrane protein</topology>
    </subcellularLocation>
</comment>
<evidence type="ECO:0000256" key="7">
    <source>
        <dbReference type="ARBA" id="ARBA00022989"/>
    </source>
</evidence>
<name>A0AAQ4DPE4_AMBAM</name>
<keyword evidence="6" id="KW-0735">Signal-anchor</keyword>
<dbReference type="AlphaFoldDB" id="A0AAQ4DPE4"/>
<keyword evidence="8 10" id="KW-0333">Golgi apparatus</keyword>
<keyword evidence="7" id="KW-1133">Transmembrane helix</keyword>
<evidence type="ECO:0000313" key="11">
    <source>
        <dbReference type="EMBL" id="KAK8764334.1"/>
    </source>
</evidence>
<proteinExistence type="inferred from homology"/>
<accession>A0AAQ4DPE4</accession>
<dbReference type="GO" id="GO:0000139">
    <property type="term" value="C:Golgi membrane"/>
    <property type="evidence" value="ECO:0007669"/>
    <property type="project" value="UniProtKB-SubCell"/>
</dbReference>
<evidence type="ECO:0000256" key="9">
    <source>
        <dbReference type="ARBA" id="ARBA00023136"/>
    </source>
</evidence>
<reference evidence="11 12" key="1">
    <citation type="journal article" date="2023" name="Arcadia Sci">
        <title>De novo assembly of a long-read Amblyomma americanum tick genome.</title>
        <authorList>
            <person name="Chou S."/>
            <person name="Poskanzer K.E."/>
            <person name="Rollins M."/>
            <person name="Thuy-Boun P.S."/>
        </authorList>
    </citation>
    <scope>NUCLEOTIDE SEQUENCE [LARGE SCALE GENOMIC DNA]</scope>
    <source>
        <strain evidence="11">F_SG_1</strain>
        <tissue evidence="11">Salivary glands</tissue>
    </source>
</reference>
<evidence type="ECO:0000256" key="3">
    <source>
        <dbReference type="ARBA" id="ARBA00022676"/>
    </source>
</evidence>
<comment type="similarity">
    <text evidence="2 10">Belongs to the glycosyltransferase 31 family.</text>
</comment>
<dbReference type="Proteomes" id="UP001321473">
    <property type="component" value="Unassembled WGS sequence"/>
</dbReference>
<gene>
    <name evidence="11" type="ORF">V5799_033058</name>
</gene>
<keyword evidence="12" id="KW-1185">Reference proteome</keyword>
<evidence type="ECO:0000256" key="1">
    <source>
        <dbReference type="ARBA" id="ARBA00004323"/>
    </source>
</evidence>
<dbReference type="PANTHER" id="PTHR11214:SF378">
    <property type="entry name" value="BETA-1,3-GALACTOSYLTRANSFERASE 4"/>
    <property type="match status" value="1"/>
</dbReference>
<protein>
    <recommendedName>
        <fullName evidence="10">Hexosyltransferase</fullName>
        <ecNumber evidence="10">2.4.1.-</ecNumber>
    </recommendedName>
</protein>
<dbReference type="EMBL" id="JARKHS020028369">
    <property type="protein sequence ID" value="KAK8764334.1"/>
    <property type="molecule type" value="Genomic_DNA"/>
</dbReference>
<evidence type="ECO:0000256" key="8">
    <source>
        <dbReference type="ARBA" id="ARBA00023034"/>
    </source>
</evidence>
<keyword evidence="3 10" id="KW-0328">Glycosyltransferase</keyword>
<dbReference type="PANTHER" id="PTHR11214">
    <property type="entry name" value="BETA-1,3-N-ACETYLGLUCOSAMINYLTRANSFERASE"/>
    <property type="match status" value="1"/>
</dbReference>
<dbReference type="Gene3D" id="3.90.550.50">
    <property type="match status" value="2"/>
</dbReference>
<dbReference type="GO" id="GO:0006493">
    <property type="term" value="P:protein O-linked glycosylation"/>
    <property type="evidence" value="ECO:0007669"/>
    <property type="project" value="TreeGrafter"/>
</dbReference>